<dbReference type="RefSeq" id="WP_284295768.1">
    <property type="nucleotide sequence ID" value="NZ_BSSV01000001.1"/>
</dbReference>
<proteinExistence type="predicted"/>
<keyword evidence="1" id="KW-0812">Transmembrane</keyword>
<dbReference type="Proteomes" id="UP001157134">
    <property type="component" value="Unassembled WGS sequence"/>
</dbReference>
<organism evidence="2 3">
    <name type="scientific">Thalassotalea loyana</name>
    <dbReference type="NCBI Taxonomy" id="280483"/>
    <lineage>
        <taxon>Bacteria</taxon>
        <taxon>Pseudomonadati</taxon>
        <taxon>Pseudomonadota</taxon>
        <taxon>Gammaproteobacteria</taxon>
        <taxon>Alteromonadales</taxon>
        <taxon>Colwelliaceae</taxon>
        <taxon>Thalassotalea</taxon>
    </lineage>
</organism>
<dbReference type="NCBIfam" id="TIGR02532">
    <property type="entry name" value="IV_pilin_GFxxxE"/>
    <property type="match status" value="1"/>
</dbReference>
<gene>
    <name evidence="2" type="primary">mshO</name>
    <name evidence="2" type="ORF">tloyanaT_04750</name>
</gene>
<sequence length="265" mass="29274">MRIIAKGFTLIELVTVMVLLGVLSVGISGFIGVTTQIYVDVTTRDELISSARFSIERLNREVRGALPNSIRTLNNDRCIEFTPAPLSAVYTELSVAPDAQSDEINFIRFFNDGVNLYNNNLDVIVYPLSPNDVYNDTSKRASIDSLSQVGNEWTLTLTADKQFPEHSPTSRIYFVDSPVAYCIDANALGENGKLYRHQGYSGYSNGIPNNTGVLMAESIDITSGIPFRYAEATRLRNAIVLINMTFAANDESISFNNEIQVPNVP</sequence>
<comment type="caution">
    <text evidence="2">The sequence shown here is derived from an EMBL/GenBank/DDBJ whole genome shotgun (WGS) entry which is preliminary data.</text>
</comment>
<evidence type="ECO:0000313" key="3">
    <source>
        <dbReference type="Proteomes" id="UP001157134"/>
    </source>
</evidence>
<dbReference type="PROSITE" id="PS00409">
    <property type="entry name" value="PROKAR_NTER_METHYL"/>
    <property type="match status" value="1"/>
</dbReference>
<evidence type="ECO:0000256" key="1">
    <source>
        <dbReference type="SAM" id="Phobius"/>
    </source>
</evidence>
<name>A0ABQ6H7V8_9GAMM</name>
<dbReference type="Pfam" id="PF07963">
    <property type="entry name" value="N_methyl"/>
    <property type="match status" value="1"/>
</dbReference>
<protein>
    <submittedName>
        <fullName evidence="2">MSHA biogenesis protein MshO</fullName>
    </submittedName>
</protein>
<accession>A0ABQ6H7V8</accession>
<reference evidence="2 3" key="1">
    <citation type="submission" date="2023-03" db="EMBL/GenBank/DDBJ databases">
        <title>Thalassotalea loyana LMG 22536T draft genome sequence.</title>
        <authorList>
            <person name="Sawabe T."/>
        </authorList>
    </citation>
    <scope>NUCLEOTIDE SEQUENCE [LARGE SCALE GENOMIC DNA]</scope>
    <source>
        <strain evidence="2 3">LMG 22536</strain>
    </source>
</reference>
<feature type="transmembrane region" description="Helical" evidence="1">
    <location>
        <begin position="7"/>
        <end position="31"/>
    </location>
</feature>
<dbReference type="InterPro" id="IPR012902">
    <property type="entry name" value="N_methyl_site"/>
</dbReference>
<evidence type="ECO:0000313" key="2">
    <source>
        <dbReference type="EMBL" id="GLX84223.1"/>
    </source>
</evidence>
<keyword evidence="1" id="KW-0472">Membrane</keyword>
<keyword evidence="1" id="KW-1133">Transmembrane helix</keyword>
<keyword evidence="3" id="KW-1185">Reference proteome</keyword>
<dbReference type="EMBL" id="BSSV01000001">
    <property type="protein sequence ID" value="GLX84223.1"/>
    <property type="molecule type" value="Genomic_DNA"/>
</dbReference>